<dbReference type="PANTHER" id="PTHR30337">
    <property type="entry name" value="COMPONENT OF ATP-DEPENDENT DSDNA EXONUCLEASE"/>
    <property type="match status" value="1"/>
</dbReference>
<reference evidence="1" key="1">
    <citation type="journal article" date="2014" name="Front. Microbiol.">
        <title>High frequency of phylogenetically diverse reductive dehalogenase-homologous genes in deep subseafloor sedimentary metagenomes.</title>
        <authorList>
            <person name="Kawai M."/>
            <person name="Futagami T."/>
            <person name="Toyoda A."/>
            <person name="Takaki Y."/>
            <person name="Nishi S."/>
            <person name="Hori S."/>
            <person name="Arai W."/>
            <person name="Tsubouchi T."/>
            <person name="Morono Y."/>
            <person name="Uchiyama I."/>
            <person name="Ito T."/>
            <person name="Fujiyama A."/>
            <person name="Inagaki F."/>
            <person name="Takami H."/>
        </authorList>
    </citation>
    <scope>NUCLEOTIDE SEQUENCE</scope>
    <source>
        <strain evidence="1">Expedition CK06-06</strain>
    </source>
</reference>
<gene>
    <name evidence="1" type="ORF">S01H4_15150</name>
</gene>
<dbReference type="EMBL" id="BART01006635">
    <property type="protein sequence ID" value="GAG67169.1"/>
    <property type="molecule type" value="Genomic_DNA"/>
</dbReference>
<protein>
    <recommendedName>
        <fullName evidence="2">Calcineurin-like phosphoesterase domain-containing protein</fullName>
    </recommendedName>
</protein>
<accession>X0ZD13</accession>
<evidence type="ECO:0008006" key="2">
    <source>
        <dbReference type="Google" id="ProtNLM"/>
    </source>
</evidence>
<dbReference type="InterPro" id="IPR029052">
    <property type="entry name" value="Metallo-depent_PP-like"/>
</dbReference>
<feature type="non-terminal residue" evidence="1">
    <location>
        <position position="169"/>
    </location>
</feature>
<proteinExistence type="predicted"/>
<sequence>MQFTEDSKTKIKLTGMRARKKSLEIRDYDILDKKNLEDEEGNKIFVLHTMLSELKPKEYKDMKSGPKSMLPKGFLYYAGGHLHKTIPEQLREESNIYTISNDSELNKKVIYPGSIYPTNFLELEQFQYGGFCIVSGGMTDGDLHVKYIPLKIKEIVSLFFDAKNKSAVN</sequence>
<dbReference type="AlphaFoldDB" id="X0ZD13"/>
<dbReference type="PANTHER" id="PTHR30337:SF0">
    <property type="entry name" value="NUCLEASE SBCCD SUBUNIT D"/>
    <property type="match status" value="1"/>
</dbReference>
<name>X0ZD13_9ZZZZ</name>
<evidence type="ECO:0000313" key="1">
    <source>
        <dbReference type="EMBL" id="GAG67169.1"/>
    </source>
</evidence>
<comment type="caution">
    <text evidence="1">The sequence shown here is derived from an EMBL/GenBank/DDBJ whole genome shotgun (WGS) entry which is preliminary data.</text>
</comment>
<organism evidence="1">
    <name type="scientific">marine sediment metagenome</name>
    <dbReference type="NCBI Taxonomy" id="412755"/>
    <lineage>
        <taxon>unclassified sequences</taxon>
        <taxon>metagenomes</taxon>
        <taxon>ecological metagenomes</taxon>
    </lineage>
</organism>
<dbReference type="Gene3D" id="3.60.21.10">
    <property type="match status" value="1"/>
</dbReference>
<dbReference type="InterPro" id="IPR050535">
    <property type="entry name" value="DNA_Repair-Maintenance_Comp"/>
</dbReference>
<dbReference type="SUPFAM" id="SSF56300">
    <property type="entry name" value="Metallo-dependent phosphatases"/>
    <property type="match status" value="1"/>
</dbReference>